<keyword evidence="2" id="KW-1133">Transmembrane helix</keyword>
<feature type="compositionally biased region" description="Basic and acidic residues" evidence="1">
    <location>
        <begin position="96"/>
        <end position="128"/>
    </location>
</feature>
<proteinExistence type="predicted"/>
<dbReference type="EMBL" id="PVTY01000006">
    <property type="protein sequence ID" value="PRZ16714.1"/>
    <property type="molecule type" value="Genomic_DNA"/>
</dbReference>
<dbReference type="Proteomes" id="UP000238217">
    <property type="component" value="Unassembled WGS sequence"/>
</dbReference>
<gene>
    <name evidence="3" type="ORF">BCL67_10634</name>
</gene>
<keyword evidence="4" id="KW-1185">Reference proteome</keyword>
<sequence>MLRNEELQVAEDDKGRRSLLETVKAPLIFSFAMGFVAGFVTLITSSGGTDNPARLDLGLIAFGIGFIATLLVISMLHLASRENPEHLAEGSGVNRNSEELYRQQVAKRREDARRNKADEAAQARRGAGEPEDGDEPTYGRRDERR</sequence>
<evidence type="ECO:0000256" key="2">
    <source>
        <dbReference type="SAM" id="Phobius"/>
    </source>
</evidence>
<feature type="region of interest" description="Disordered" evidence="1">
    <location>
        <begin position="84"/>
        <end position="145"/>
    </location>
</feature>
<accession>A0A2T0YMY1</accession>
<protein>
    <submittedName>
        <fullName evidence="3">Uncharacterized protein</fullName>
    </submittedName>
</protein>
<evidence type="ECO:0000256" key="1">
    <source>
        <dbReference type="SAM" id="MobiDB-lite"/>
    </source>
</evidence>
<dbReference type="AlphaFoldDB" id="A0A2T0YMY1"/>
<keyword evidence="2" id="KW-0812">Transmembrane</keyword>
<keyword evidence="2" id="KW-0472">Membrane</keyword>
<feature type="transmembrane region" description="Helical" evidence="2">
    <location>
        <begin position="25"/>
        <end position="45"/>
    </location>
</feature>
<evidence type="ECO:0000313" key="3">
    <source>
        <dbReference type="EMBL" id="PRZ16714.1"/>
    </source>
</evidence>
<feature type="transmembrane region" description="Helical" evidence="2">
    <location>
        <begin position="57"/>
        <end position="79"/>
    </location>
</feature>
<name>A0A2T0YMY1_9MICC</name>
<reference evidence="3 4" key="1">
    <citation type="submission" date="2018-03" db="EMBL/GenBank/DDBJ databases">
        <title>Comparative analysis of microorganisms from saline springs in Andes Mountain Range, Colombia.</title>
        <authorList>
            <person name="Rubin E."/>
        </authorList>
    </citation>
    <scope>NUCLEOTIDE SEQUENCE [LARGE SCALE GENOMIC DNA]</scope>
    <source>
        <strain evidence="3 4">CG 35</strain>
    </source>
</reference>
<comment type="caution">
    <text evidence="3">The sequence shown here is derived from an EMBL/GenBank/DDBJ whole genome shotgun (WGS) entry which is preliminary data.</text>
</comment>
<organism evidence="3 4">
    <name type="scientific">Nesterenkonia sandarakina</name>
    <dbReference type="NCBI Taxonomy" id="272918"/>
    <lineage>
        <taxon>Bacteria</taxon>
        <taxon>Bacillati</taxon>
        <taxon>Actinomycetota</taxon>
        <taxon>Actinomycetes</taxon>
        <taxon>Micrococcales</taxon>
        <taxon>Micrococcaceae</taxon>
        <taxon>Nesterenkonia</taxon>
    </lineage>
</organism>
<evidence type="ECO:0000313" key="4">
    <source>
        <dbReference type="Proteomes" id="UP000238217"/>
    </source>
</evidence>